<proteinExistence type="predicted"/>
<dbReference type="AlphaFoldDB" id="R7QPU4"/>
<dbReference type="KEGG" id="ccp:CHC_T00007004001"/>
<dbReference type="GeneID" id="17318145"/>
<keyword evidence="2" id="KW-1185">Reference proteome</keyword>
<evidence type="ECO:0000313" key="2">
    <source>
        <dbReference type="Proteomes" id="UP000012073"/>
    </source>
</evidence>
<dbReference type="EMBL" id="HG002126">
    <property type="protein sequence ID" value="CDF40134.1"/>
    <property type="molecule type" value="Genomic_DNA"/>
</dbReference>
<dbReference type="Proteomes" id="UP000012073">
    <property type="component" value="Unassembled WGS sequence"/>
</dbReference>
<dbReference type="RefSeq" id="XP_005710428.1">
    <property type="nucleotide sequence ID" value="XM_005710371.1"/>
</dbReference>
<evidence type="ECO:0000313" key="1">
    <source>
        <dbReference type="EMBL" id="CDF40134.1"/>
    </source>
</evidence>
<protein>
    <submittedName>
        <fullName evidence="1">Uncharacterized protein</fullName>
    </submittedName>
</protein>
<gene>
    <name evidence="1" type="ORF">CHC_T00007004001</name>
</gene>
<reference evidence="2" key="1">
    <citation type="journal article" date="2013" name="Proc. Natl. Acad. Sci. U.S.A.">
        <title>Genome structure and metabolic features in the red seaweed Chondrus crispus shed light on evolution of the Archaeplastida.</title>
        <authorList>
            <person name="Collen J."/>
            <person name="Porcel B."/>
            <person name="Carre W."/>
            <person name="Ball S.G."/>
            <person name="Chaparro C."/>
            <person name="Tonon T."/>
            <person name="Barbeyron T."/>
            <person name="Michel G."/>
            <person name="Noel B."/>
            <person name="Valentin K."/>
            <person name="Elias M."/>
            <person name="Artiguenave F."/>
            <person name="Arun A."/>
            <person name="Aury J.M."/>
            <person name="Barbosa-Neto J.F."/>
            <person name="Bothwell J.H."/>
            <person name="Bouget F.Y."/>
            <person name="Brillet L."/>
            <person name="Cabello-Hurtado F."/>
            <person name="Capella-Gutierrez S."/>
            <person name="Charrier B."/>
            <person name="Cladiere L."/>
            <person name="Cock J.M."/>
            <person name="Coelho S.M."/>
            <person name="Colleoni C."/>
            <person name="Czjzek M."/>
            <person name="Da Silva C."/>
            <person name="Delage L."/>
            <person name="Denoeud F."/>
            <person name="Deschamps P."/>
            <person name="Dittami S.M."/>
            <person name="Gabaldon T."/>
            <person name="Gachon C.M."/>
            <person name="Groisillier A."/>
            <person name="Herve C."/>
            <person name="Jabbari K."/>
            <person name="Katinka M."/>
            <person name="Kloareg B."/>
            <person name="Kowalczyk N."/>
            <person name="Labadie K."/>
            <person name="Leblanc C."/>
            <person name="Lopez P.J."/>
            <person name="McLachlan D.H."/>
            <person name="Meslet-Cladiere L."/>
            <person name="Moustafa A."/>
            <person name="Nehr Z."/>
            <person name="Nyvall Collen P."/>
            <person name="Panaud O."/>
            <person name="Partensky F."/>
            <person name="Poulain J."/>
            <person name="Rensing S.A."/>
            <person name="Rousvoal S."/>
            <person name="Samson G."/>
            <person name="Symeonidi A."/>
            <person name="Weissenbach J."/>
            <person name="Zambounis A."/>
            <person name="Wincker P."/>
            <person name="Boyen C."/>
        </authorList>
    </citation>
    <scope>NUCLEOTIDE SEQUENCE [LARGE SCALE GENOMIC DNA]</scope>
    <source>
        <strain evidence="2">cv. Stackhouse</strain>
    </source>
</reference>
<organism evidence="1 2">
    <name type="scientific">Chondrus crispus</name>
    <name type="common">Carrageen Irish moss</name>
    <name type="synonym">Polymorpha crispa</name>
    <dbReference type="NCBI Taxonomy" id="2769"/>
    <lineage>
        <taxon>Eukaryota</taxon>
        <taxon>Rhodophyta</taxon>
        <taxon>Florideophyceae</taxon>
        <taxon>Rhodymeniophycidae</taxon>
        <taxon>Gigartinales</taxon>
        <taxon>Gigartinaceae</taxon>
        <taxon>Chondrus</taxon>
    </lineage>
</organism>
<accession>R7QPU4</accession>
<name>R7QPU4_CHOCR</name>
<sequence length="39" mass="4391">MSTPNVNTQCPCCRVHPNQLFCREVVHPILTVSLILCHS</sequence>
<dbReference type="Gramene" id="CDF40134">
    <property type="protein sequence ID" value="CDF40134"/>
    <property type="gene ID" value="CHC_T00007004001"/>
</dbReference>